<accession>A0A291GBF9</accession>
<reference evidence="2 3" key="1">
    <citation type="submission" date="2017-06" db="EMBL/GenBank/DDBJ databases">
        <title>Celeribacter sp. TSPH2 complete genome sequence.</title>
        <authorList>
            <person name="Woo J.-H."/>
            <person name="Kim H.-S."/>
        </authorList>
    </citation>
    <scope>NUCLEOTIDE SEQUENCE [LARGE SCALE GENOMIC DNA]</scope>
    <source>
        <strain evidence="2 3">TSPH2</strain>
    </source>
</reference>
<dbReference type="PANTHER" id="PTHR39176:SF1">
    <property type="entry name" value="PERIPLASMIC PROTEIN"/>
    <property type="match status" value="1"/>
</dbReference>
<dbReference type="AlphaFoldDB" id="A0A291GBF9"/>
<dbReference type="STRING" id="1758178.GCA_001550095_00102"/>
<protein>
    <recommendedName>
        <fullName evidence="1">Lysozyme inhibitor LprI-like N-terminal domain-containing protein</fullName>
    </recommendedName>
</protein>
<dbReference type="OrthoDB" id="7340239at2"/>
<dbReference type="KEGG" id="ceh:CEW89_07260"/>
<feature type="domain" description="Lysozyme inhibitor LprI-like N-terminal" evidence="1">
    <location>
        <begin position="19"/>
        <end position="118"/>
    </location>
</feature>
<organism evidence="2 3">
    <name type="scientific">Celeribacter ethanolicus</name>
    <dbReference type="NCBI Taxonomy" id="1758178"/>
    <lineage>
        <taxon>Bacteria</taxon>
        <taxon>Pseudomonadati</taxon>
        <taxon>Pseudomonadota</taxon>
        <taxon>Alphaproteobacteria</taxon>
        <taxon>Rhodobacterales</taxon>
        <taxon>Roseobacteraceae</taxon>
        <taxon>Celeribacter</taxon>
    </lineage>
</organism>
<dbReference type="InterPro" id="IPR009739">
    <property type="entry name" value="LprI-like_N"/>
</dbReference>
<dbReference type="Proteomes" id="UP000217935">
    <property type="component" value="Chromosome"/>
</dbReference>
<dbReference type="Pfam" id="PF07007">
    <property type="entry name" value="LprI"/>
    <property type="match status" value="1"/>
</dbReference>
<evidence type="ECO:0000259" key="1">
    <source>
        <dbReference type="Pfam" id="PF07007"/>
    </source>
</evidence>
<sequence>MSLAVLGSPVLAQEAEVDCANAMTQMDMNICAGRDYRAADEDLNLAYQNAIAVAKEWDLGLSEDLRGAEDTLREAQRAWLPYRDKVCEATGFLVRGGSMEPMIVARCLETVTRRRTEDIRAVYEMN</sequence>
<name>A0A291GBF9_9RHOB</name>
<dbReference type="PANTHER" id="PTHR39176">
    <property type="entry name" value="PERIPLASMIC PROTEIN-RELATED"/>
    <property type="match status" value="1"/>
</dbReference>
<proteinExistence type="predicted"/>
<evidence type="ECO:0000313" key="2">
    <source>
        <dbReference type="EMBL" id="ATG47382.1"/>
    </source>
</evidence>
<dbReference type="Gene3D" id="1.20.1270.180">
    <property type="match status" value="1"/>
</dbReference>
<gene>
    <name evidence="2" type="ORF">CEW89_07260</name>
</gene>
<keyword evidence="3" id="KW-1185">Reference proteome</keyword>
<evidence type="ECO:0000313" key="3">
    <source>
        <dbReference type="Proteomes" id="UP000217935"/>
    </source>
</evidence>
<dbReference type="EMBL" id="CP022196">
    <property type="protein sequence ID" value="ATG47382.1"/>
    <property type="molecule type" value="Genomic_DNA"/>
</dbReference>